<dbReference type="EMBL" id="DWWC01000025">
    <property type="protein sequence ID" value="HJC68306.1"/>
    <property type="molecule type" value="Genomic_DNA"/>
</dbReference>
<reference evidence="1" key="2">
    <citation type="submission" date="2021-04" db="EMBL/GenBank/DDBJ databases">
        <authorList>
            <person name="Gilroy R."/>
        </authorList>
    </citation>
    <scope>NUCLEOTIDE SEQUENCE</scope>
    <source>
        <strain evidence="1">CHK130-7132</strain>
    </source>
</reference>
<proteinExistence type="predicted"/>
<organism evidence="1 2">
    <name type="scientific">Candidatus Brachybacterium intestinipullorum</name>
    <dbReference type="NCBI Taxonomy" id="2838512"/>
    <lineage>
        <taxon>Bacteria</taxon>
        <taxon>Bacillati</taxon>
        <taxon>Actinomycetota</taxon>
        <taxon>Actinomycetes</taxon>
        <taxon>Micrococcales</taxon>
        <taxon>Dermabacteraceae</taxon>
        <taxon>Brachybacterium</taxon>
    </lineage>
</organism>
<evidence type="ECO:0000313" key="1">
    <source>
        <dbReference type="EMBL" id="HJC68306.1"/>
    </source>
</evidence>
<comment type="caution">
    <text evidence="1">The sequence shown here is derived from an EMBL/GenBank/DDBJ whole genome shotgun (WGS) entry which is preliminary data.</text>
</comment>
<name>A0A9D2TGK1_9MICO</name>
<reference evidence="1" key="1">
    <citation type="journal article" date="2021" name="PeerJ">
        <title>Extensive microbial diversity within the chicken gut microbiome revealed by metagenomics and culture.</title>
        <authorList>
            <person name="Gilroy R."/>
            <person name="Ravi A."/>
            <person name="Getino M."/>
            <person name="Pursley I."/>
            <person name="Horton D.L."/>
            <person name="Alikhan N.F."/>
            <person name="Baker D."/>
            <person name="Gharbi K."/>
            <person name="Hall N."/>
            <person name="Watson M."/>
            <person name="Adriaenssens E.M."/>
            <person name="Foster-Nyarko E."/>
            <person name="Jarju S."/>
            <person name="Secka A."/>
            <person name="Antonio M."/>
            <person name="Oren A."/>
            <person name="Chaudhuri R.R."/>
            <person name="La Ragione R."/>
            <person name="Hildebrand F."/>
            <person name="Pallen M.J."/>
        </authorList>
    </citation>
    <scope>NUCLEOTIDE SEQUENCE</scope>
    <source>
        <strain evidence="1">CHK130-7132</strain>
    </source>
</reference>
<gene>
    <name evidence="1" type="ORF">H9932_01330</name>
</gene>
<accession>A0A9D2TGK1</accession>
<evidence type="ECO:0000313" key="2">
    <source>
        <dbReference type="Proteomes" id="UP000823854"/>
    </source>
</evidence>
<dbReference type="Proteomes" id="UP000823854">
    <property type="component" value="Unassembled WGS sequence"/>
</dbReference>
<sequence>MPASRSPLRLLRGGVAASIAMAVALGGHLAAGAAMPGWLGILVPWWLAVAVSTLLAGTRFSLTRMGIAVLSSQALFHGLFSAGTPGDPGLALVDPPGSHLGHGAAHGGGHGAGAAAGLGHEAHGGGDGIAAVADHAAHGSHSDLRMLVLHLLAALVTTVLLQHGESVLMRCARLALAVLQVLAHPPLLLLIRLLVPERPSRPVPPVPSLRHARRAVLTPQQRRGPPMVLAA</sequence>
<dbReference type="AlphaFoldDB" id="A0A9D2TGK1"/>
<protein>
    <submittedName>
        <fullName evidence="1">Uncharacterized protein</fullName>
    </submittedName>
</protein>